<dbReference type="PANTHER" id="PTHR30040:SF2">
    <property type="entry name" value="FAD:PROTEIN FMN TRANSFERASE"/>
    <property type="match status" value="1"/>
</dbReference>
<name>A0AAV3TXK8_9ALTE</name>
<feature type="binding site" evidence="19">
    <location>
        <position position="311"/>
    </location>
    <ligand>
        <name>Mg(2+)</name>
        <dbReference type="ChEBI" id="CHEBI:18420"/>
    </ligand>
</feature>
<feature type="binding site" evidence="19">
    <location>
        <position position="193"/>
    </location>
    <ligand>
        <name>Mg(2+)</name>
        <dbReference type="ChEBI" id="CHEBI:18420"/>
    </ligand>
</feature>
<keyword evidence="13" id="KW-0564">Palmitate</keyword>
<evidence type="ECO:0000256" key="7">
    <source>
        <dbReference type="ARBA" id="ARBA00022679"/>
    </source>
</evidence>
<comment type="caution">
    <text evidence="21">The sequence shown here is derived from an EMBL/GenBank/DDBJ whole genome shotgun (WGS) entry which is preliminary data.</text>
</comment>
<feature type="binding site" evidence="19">
    <location>
        <position position="307"/>
    </location>
    <ligand>
        <name>Mg(2+)</name>
        <dbReference type="ChEBI" id="CHEBI:18420"/>
    </ligand>
</feature>
<evidence type="ECO:0000256" key="9">
    <source>
        <dbReference type="ARBA" id="ARBA00022729"/>
    </source>
</evidence>
<keyword evidence="7 18" id="KW-0808">Transferase</keyword>
<evidence type="ECO:0000256" key="20">
    <source>
        <dbReference type="RuleBase" id="RU363002"/>
    </source>
</evidence>
<keyword evidence="11 18" id="KW-0460">Magnesium</keyword>
<keyword evidence="22" id="KW-1185">Reference proteome</keyword>
<evidence type="ECO:0000256" key="13">
    <source>
        <dbReference type="ARBA" id="ARBA00023139"/>
    </source>
</evidence>
<proteinExistence type="inferred from homology"/>
<dbReference type="Pfam" id="PF02424">
    <property type="entry name" value="ApbE"/>
    <property type="match status" value="1"/>
</dbReference>
<evidence type="ECO:0000256" key="2">
    <source>
        <dbReference type="ARBA" id="ARBA00011955"/>
    </source>
</evidence>
<sequence length="355" mass="38496">MRTSYLTTSVVKAKNFCTKTGPLWALFCLLLVLGCEQRREAVVISGPTMGTSYNITLVGQRSQQELERLQAGIDAILEHINQVASTYIDDSELMLFNAAPIGRPIDVSNELYELLAISAQVFALTSGAYDVTVGPVVNLWGFGPGVDFSQQRQVPETEALTQALAKVGFDSLSLGEDSHEVSKAKAISVDLSSVAKGYAVDELAEYLLAQNVVDFLVEVGGEIRVSGQNRRAEPWRIGIEMPSLTPTDPAQAVSITDAGMATSGDYRNFFVRDGIRYSHTLDPRTGRPITHNLASVTVIEASSALADALATGLSVMGETDAMEVCRRNQLACFFIIHDGEGFVEQHSPAFEVYLH</sequence>
<evidence type="ECO:0000256" key="19">
    <source>
        <dbReference type="PIRSR" id="PIRSR006268-2"/>
    </source>
</evidence>
<dbReference type="PROSITE" id="PS51257">
    <property type="entry name" value="PROKAR_LIPOPROTEIN"/>
    <property type="match status" value="1"/>
</dbReference>
<evidence type="ECO:0000256" key="1">
    <source>
        <dbReference type="ARBA" id="ARBA00008282"/>
    </source>
</evidence>
<comment type="catalytic activity">
    <reaction evidence="16 18 20">
        <text>L-threonyl-[protein] + FAD = FMN-L-threonyl-[protein] + AMP + H(+)</text>
        <dbReference type="Rhea" id="RHEA:36847"/>
        <dbReference type="Rhea" id="RHEA-COMP:11060"/>
        <dbReference type="Rhea" id="RHEA-COMP:11061"/>
        <dbReference type="ChEBI" id="CHEBI:15378"/>
        <dbReference type="ChEBI" id="CHEBI:30013"/>
        <dbReference type="ChEBI" id="CHEBI:57692"/>
        <dbReference type="ChEBI" id="CHEBI:74257"/>
        <dbReference type="ChEBI" id="CHEBI:456215"/>
        <dbReference type="EC" id="2.7.1.180"/>
    </reaction>
</comment>
<gene>
    <name evidence="21" type="ORF">GCM10025791_04910</name>
</gene>
<dbReference type="Gene3D" id="3.10.520.10">
    <property type="entry name" value="ApbE-like domains"/>
    <property type="match status" value="1"/>
</dbReference>
<comment type="similarity">
    <text evidence="1 18 20">Belongs to the ApbE family.</text>
</comment>
<keyword evidence="5 20" id="KW-0997">Cell inner membrane</keyword>
<evidence type="ECO:0000256" key="6">
    <source>
        <dbReference type="ARBA" id="ARBA00022630"/>
    </source>
</evidence>
<dbReference type="InterPro" id="IPR024932">
    <property type="entry name" value="ApbE"/>
</dbReference>
<comment type="cofactor">
    <cofactor evidence="19">
        <name>Mg(2+)</name>
        <dbReference type="ChEBI" id="CHEBI:18420"/>
    </cofactor>
    <cofactor evidence="19">
        <name>Mn(2+)</name>
        <dbReference type="ChEBI" id="CHEBI:29035"/>
    </cofactor>
    <text evidence="19">Magnesium. Can also use manganese.</text>
</comment>
<evidence type="ECO:0000256" key="12">
    <source>
        <dbReference type="ARBA" id="ARBA00023136"/>
    </source>
</evidence>
<evidence type="ECO:0000256" key="17">
    <source>
        <dbReference type="ARBA" id="ARBA00060485"/>
    </source>
</evidence>
<evidence type="ECO:0000313" key="22">
    <source>
        <dbReference type="Proteomes" id="UP001409585"/>
    </source>
</evidence>
<evidence type="ECO:0000256" key="3">
    <source>
        <dbReference type="ARBA" id="ARBA00016337"/>
    </source>
</evidence>
<evidence type="ECO:0000256" key="8">
    <source>
        <dbReference type="ARBA" id="ARBA00022723"/>
    </source>
</evidence>
<evidence type="ECO:0000313" key="21">
    <source>
        <dbReference type="EMBL" id="GAA4931725.1"/>
    </source>
</evidence>
<evidence type="ECO:0000256" key="16">
    <source>
        <dbReference type="ARBA" id="ARBA00048540"/>
    </source>
</evidence>
<dbReference type="FunFam" id="3.10.520.10:FF:000001">
    <property type="entry name" value="FAD:protein FMN transferase"/>
    <property type="match status" value="1"/>
</dbReference>
<dbReference type="PANTHER" id="PTHR30040">
    <property type="entry name" value="THIAMINE BIOSYNTHESIS LIPOPROTEIN APBE"/>
    <property type="match status" value="1"/>
</dbReference>
<evidence type="ECO:0000256" key="14">
    <source>
        <dbReference type="ARBA" id="ARBA00023288"/>
    </source>
</evidence>
<dbReference type="Proteomes" id="UP001409585">
    <property type="component" value="Unassembled WGS sequence"/>
</dbReference>
<keyword evidence="12" id="KW-0472">Membrane</keyword>
<dbReference type="SUPFAM" id="SSF143631">
    <property type="entry name" value="ApbE-like"/>
    <property type="match status" value="1"/>
</dbReference>
<evidence type="ECO:0000256" key="5">
    <source>
        <dbReference type="ARBA" id="ARBA00022519"/>
    </source>
</evidence>
<keyword evidence="9" id="KW-0732">Signal</keyword>
<evidence type="ECO:0000256" key="11">
    <source>
        <dbReference type="ARBA" id="ARBA00022842"/>
    </source>
</evidence>
<evidence type="ECO:0000256" key="4">
    <source>
        <dbReference type="ARBA" id="ARBA00022475"/>
    </source>
</evidence>
<keyword evidence="14 20" id="KW-0449">Lipoprotein</keyword>
<dbReference type="GO" id="GO:0005886">
    <property type="term" value="C:plasma membrane"/>
    <property type="evidence" value="ECO:0007669"/>
    <property type="project" value="UniProtKB-SubCell"/>
</dbReference>
<comment type="function">
    <text evidence="20">Flavin transferase that catalyzes the transfer of the FMN moiety of FAD and its covalent binding to the hydroxyl group of a threonine residue in a target flavoprotein.</text>
</comment>
<keyword evidence="10 18" id="KW-0274">FAD</keyword>
<dbReference type="PIRSF" id="PIRSF006268">
    <property type="entry name" value="ApbE"/>
    <property type="match status" value="1"/>
</dbReference>
<keyword evidence="6 18" id="KW-0285">Flavoprotein</keyword>
<accession>A0AAV3TXK8</accession>
<comment type="subcellular location">
    <subcellularLocation>
        <location evidence="17 20">Cell inner membrane</location>
        <topology evidence="17 20">Lipid-anchor</topology>
        <orientation evidence="17 20">Periplasmic side</orientation>
    </subcellularLocation>
</comment>
<dbReference type="EMBL" id="BAABLX010000004">
    <property type="protein sequence ID" value="GAA4931725.1"/>
    <property type="molecule type" value="Genomic_DNA"/>
</dbReference>
<dbReference type="GO" id="GO:0046872">
    <property type="term" value="F:metal ion binding"/>
    <property type="evidence" value="ECO:0007669"/>
    <property type="project" value="UniProtKB-UniRule"/>
</dbReference>
<protein>
    <recommendedName>
        <fullName evidence="3 18">FAD:protein FMN transferase</fullName>
        <ecNumber evidence="2 18">2.7.1.180</ecNumber>
    </recommendedName>
    <alternativeName>
        <fullName evidence="15 18">Flavin transferase</fullName>
    </alternativeName>
</protein>
<evidence type="ECO:0000256" key="15">
    <source>
        <dbReference type="ARBA" id="ARBA00031306"/>
    </source>
</evidence>
<dbReference type="EC" id="2.7.1.180" evidence="2 18"/>
<evidence type="ECO:0000256" key="10">
    <source>
        <dbReference type="ARBA" id="ARBA00022827"/>
    </source>
</evidence>
<evidence type="ECO:0000256" key="18">
    <source>
        <dbReference type="PIRNR" id="PIRNR006268"/>
    </source>
</evidence>
<keyword evidence="8 18" id="KW-0479">Metal-binding</keyword>
<dbReference type="AlphaFoldDB" id="A0AAV3TXK8"/>
<dbReference type="RefSeq" id="WP_345416516.1">
    <property type="nucleotide sequence ID" value="NZ_AP031496.1"/>
</dbReference>
<dbReference type="InterPro" id="IPR003374">
    <property type="entry name" value="ApbE-like_sf"/>
</dbReference>
<keyword evidence="4" id="KW-1003">Cell membrane</keyword>
<reference evidence="22" key="1">
    <citation type="journal article" date="2019" name="Int. J. Syst. Evol. Microbiol.">
        <title>The Global Catalogue of Microorganisms (GCM) 10K type strain sequencing project: providing services to taxonomists for standard genome sequencing and annotation.</title>
        <authorList>
            <consortium name="The Broad Institute Genomics Platform"/>
            <consortium name="The Broad Institute Genome Sequencing Center for Infectious Disease"/>
            <person name="Wu L."/>
            <person name="Ma J."/>
        </authorList>
    </citation>
    <scope>NUCLEOTIDE SEQUENCE [LARGE SCALE GENOMIC DNA]</scope>
    <source>
        <strain evidence="22">JCM 19134</strain>
    </source>
</reference>
<dbReference type="GO" id="GO:0016740">
    <property type="term" value="F:transferase activity"/>
    <property type="evidence" value="ECO:0007669"/>
    <property type="project" value="UniProtKB-UniRule"/>
</dbReference>
<organism evidence="21 22">
    <name type="scientific">Halioxenophilus aromaticivorans</name>
    <dbReference type="NCBI Taxonomy" id="1306992"/>
    <lineage>
        <taxon>Bacteria</taxon>
        <taxon>Pseudomonadati</taxon>
        <taxon>Pseudomonadota</taxon>
        <taxon>Gammaproteobacteria</taxon>
        <taxon>Alteromonadales</taxon>
        <taxon>Alteromonadaceae</taxon>
        <taxon>Halioxenophilus</taxon>
    </lineage>
</organism>